<evidence type="ECO:0000313" key="15">
    <source>
        <dbReference type="EMBL" id="CUA75440.1"/>
    </source>
</evidence>
<evidence type="ECO:0000256" key="6">
    <source>
        <dbReference type="ARBA" id="ARBA00022679"/>
    </source>
</evidence>
<dbReference type="PROSITE" id="PS01054">
    <property type="entry name" value="TRANSALDOLASE_1"/>
    <property type="match status" value="1"/>
</dbReference>
<feature type="domain" description="PUL" evidence="13">
    <location>
        <begin position="630"/>
        <end position="925"/>
    </location>
</feature>
<comment type="function">
    <text evidence="10">Catalyzes the rate-limiting step of the non-oxidative phase in the pentose phosphate pathway. Catalyzes the reversible conversion of sedheptulose-7-phosphate and D-glyceraldehyde 3-phosphate into erythrose-4-phosphate and beta-D-fructose 6-phosphate.</text>
</comment>
<evidence type="ECO:0000256" key="3">
    <source>
        <dbReference type="ARBA" id="ARBA00008140"/>
    </source>
</evidence>
<feature type="domain" description="Thioredoxin" evidence="12">
    <location>
        <begin position="517"/>
        <end position="650"/>
    </location>
</feature>
<organism evidence="15 16">
    <name type="scientific">Rhizoctonia solani</name>
    <dbReference type="NCBI Taxonomy" id="456999"/>
    <lineage>
        <taxon>Eukaryota</taxon>
        <taxon>Fungi</taxon>
        <taxon>Dikarya</taxon>
        <taxon>Basidiomycota</taxon>
        <taxon>Agaricomycotina</taxon>
        <taxon>Agaricomycetes</taxon>
        <taxon>Cantharellales</taxon>
        <taxon>Ceratobasidiaceae</taxon>
        <taxon>Rhizoctonia</taxon>
    </lineage>
</organism>
<dbReference type="InterPro" id="IPR011989">
    <property type="entry name" value="ARM-like"/>
</dbReference>
<dbReference type="UniPathway" id="UPA00115">
    <property type="reaction ID" value="UER00414"/>
</dbReference>
<dbReference type="GO" id="GO:0004801">
    <property type="term" value="F:transaldolase activity"/>
    <property type="evidence" value="ECO:0007669"/>
    <property type="project" value="UniProtKB-EC"/>
</dbReference>
<dbReference type="InterPro" id="IPR001585">
    <property type="entry name" value="TAL/FSA"/>
</dbReference>
<dbReference type="CDD" id="cd02947">
    <property type="entry name" value="TRX_family"/>
    <property type="match status" value="1"/>
</dbReference>
<name>A0A0K6GAG4_9AGAM</name>
<evidence type="ECO:0000256" key="10">
    <source>
        <dbReference type="RuleBase" id="RU000501"/>
    </source>
</evidence>
<dbReference type="Gene3D" id="3.20.20.70">
    <property type="entry name" value="Aldolase class I"/>
    <property type="match status" value="1"/>
</dbReference>
<dbReference type="GO" id="GO:0008233">
    <property type="term" value="F:peptidase activity"/>
    <property type="evidence" value="ECO:0007669"/>
    <property type="project" value="UniProtKB-KW"/>
</dbReference>
<evidence type="ECO:0000256" key="4">
    <source>
        <dbReference type="ARBA" id="ARBA00013151"/>
    </source>
</evidence>
<dbReference type="GO" id="GO:0005975">
    <property type="term" value="P:carbohydrate metabolic process"/>
    <property type="evidence" value="ECO:0007669"/>
    <property type="project" value="InterPro"/>
</dbReference>
<evidence type="ECO:0000259" key="12">
    <source>
        <dbReference type="PROSITE" id="PS51352"/>
    </source>
</evidence>
<dbReference type="GO" id="GO:0005737">
    <property type="term" value="C:cytoplasm"/>
    <property type="evidence" value="ECO:0007669"/>
    <property type="project" value="InterPro"/>
</dbReference>
<comment type="similarity">
    <text evidence="3">Belongs to the DeSI family.</text>
</comment>
<dbReference type="Pfam" id="PF05903">
    <property type="entry name" value="Peptidase_C97"/>
    <property type="match status" value="1"/>
</dbReference>
<evidence type="ECO:0000256" key="1">
    <source>
        <dbReference type="ARBA" id="ARBA00004857"/>
    </source>
</evidence>
<dbReference type="Pfam" id="PF00085">
    <property type="entry name" value="Thioredoxin"/>
    <property type="match status" value="1"/>
</dbReference>
<dbReference type="InterPro" id="IPR018225">
    <property type="entry name" value="Transaldolase_AS"/>
</dbReference>
<keyword evidence="9" id="KW-0704">Schiff base</keyword>
<dbReference type="PROSITE" id="PS00958">
    <property type="entry name" value="TRANSALDOLASE_2"/>
    <property type="match status" value="1"/>
</dbReference>
<dbReference type="Gene3D" id="1.25.10.10">
    <property type="entry name" value="Leucine-rich Repeat Variant"/>
    <property type="match status" value="1"/>
</dbReference>
<evidence type="ECO:0000256" key="7">
    <source>
        <dbReference type="ARBA" id="ARBA00022801"/>
    </source>
</evidence>
<dbReference type="PANTHER" id="PTHR10683">
    <property type="entry name" value="TRANSALDOLASE"/>
    <property type="match status" value="1"/>
</dbReference>
<reference evidence="15 16" key="1">
    <citation type="submission" date="2015-07" db="EMBL/GenBank/DDBJ databases">
        <authorList>
            <person name="Noorani M."/>
        </authorList>
    </citation>
    <scope>NUCLEOTIDE SEQUENCE [LARGE SCALE GENOMIC DNA]</scope>
    <source>
        <strain evidence="15">BBA 69670</strain>
    </source>
</reference>
<dbReference type="Gene3D" id="3.90.1720.30">
    <property type="entry name" value="PPPDE domains"/>
    <property type="match status" value="1"/>
</dbReference>
<accession>A0A0K6GAG4</accession>
<dbReference type="AlphaFoldDB" id="A0A0K6GAG4"/>
<evidence type="ECO:0000256" key="2">
    <source>
        <dbReference type="ARBA" id="ARBA00008012"/>
    </source>
</evidence>
<comment type="catalytic activity">
    <reaction evidence="10">
        <text>D-sedoheptulose 7-phosphate + D-glyceraldehyde 3-phosphate = D-erythrose 4-phosphate + beta-D-fructose 6-phosphate</text>
        <dbReference type="Rhea" id="RHEA:17053"/>
        <dbReference type="ChEBI" id="CHEBI:16897"/>
        <dbReference type="ChEBI" id="CHEBI:57483"/>
        <dbReference type="ChEBI" id="CHEBI:57634"/>
        <dbReference type="ChEBI" id="CHEBI:59776"/>
        <dbReference type="EC" id="2.2.1.2"/>
    </reaction>
</comment>
<dbReference type="PROSITE" id="PS00194">
    <property type="entry name" value="THIOREDOXIN_1"/>
    <property type="match status" value="1"/>
</dbReference>
<comment type="similarity">
    <text evidence="2">Belongs to the transaldolase family. Type 1 subfamily.</text>
</comment>
<dbReference type="SMART" id="SM01179">
    <property type="entry name" value="DUF862"/>
    <property type="match status" value="1"/>
</dbReference>
<keyword evidence="6 10" id="KW-0808">Transferase</keyword>
<dbReference type="InterPro" id="IPR013535">
    <property type="entry name" value="PUL_dom"/>
</dbReference>
<dbReference type="EC" id="2.2.1.2" evidence="4 10"/>
<proteinExistence type="inferred from homology"/>
<dbReference type="InterPro" id="IPR004730">
    <property type="entry name" value="Transaldolase_1"/>
</dbReference>
<dbReference type="InterPro" id="IPR036249">
    <property type="entry name" value="Thioredoxin-like_sf"/>
</dbReference>
<dbReference type="NCBIfam" id="TIGR00874">
    <property type="entry name" value="talAB"/>
    <property type="match status" value="1"/>
</dbReference>
<protein>
    <recommendedName>
        <fullName evidence="4 10">Transaldolase</fullName>
        <ecNumber evidence="4 10">2.2.1.2</ecNumber>
    </recommendedName>
</protein>
<keyword evidence="8 10" id="KW-0570">Pentose shunt</keyword>
<dbReference type="InterPro" id="IPR017937">
    <property type="entry name" value="Thioredoxin_CS"/>
</dbReference>
<dbReference type="GO" id="GO:0009052">
    <property type="term" value="P:pentose-phosphate shunt, non-oxidative branch"/>
    <property type="evidence" value="ECO:0007669"/>
    <property type="project" value="TreeGrafter"/>
</dbReference>
<feature type="domain" description="PPPDE" evidence="14">
    <location>
        <begin position="338"/>
        <end position="478"/>
    </location>
</feature>
<dbReference type="InterPro" id="IPR042266">
    <property type="entry name" value="PPPDE_sf"/>
</dbReference>
<evidence type="ECO:0000313" key="16">
    <source>
        <dbReference type="Proteomes" id="UP000044841"/>
    </source>
</evidence>
<dbReference type="Pfam" id="PF08324">
    <property type="entry name" value="PUL"/>
    <property type="match status" value="1"/>
</dbReference>
<keyword evidence="7" id="KW-0378">Hydrolase</keyword>
<evidence type="ECO:0000256" key="5">
    <source>
        <dbReference type="ARBA" id="ARBA00022670"/>
    </source>
</evidence>
<evidence type="ECO:0000256" key="8">
    <source>
        <dbReference type="ARBA" id="ARBA00023126"/>
    </source>
</evidence>
<dbReference type="InterPro" id="IPR013785">
    <property type="entry name" value="Aldolase_TIM"/>
</dbReference>
<evidence type="ECO:0000256" key="11">
    <source>
        <dbReference type="SAM" id="MobiDB-lite"/>
    </source>
</evidence>
<dbReference type="PROSITE" id="PS51396">
    <property type="entry name" value="PUL"/>
    <property type="match status" value="1"/>
</dbReference>
<evidence type="ECO:0000256" key="9">
    <source>
        <dbReference type="ARBA" id="ARBA00023270"/>
    </source>
</evidence>
<dbReference type="EMBL" id="CYGV01001548">
    <property type="protein sequence ID" value="CUA75440.1"/>
    <property type="molecule type" value="Genomic_DNA"/>
</dbReference>
<comment type="pathway">
    <text evidence="1 10">Carbohydrate degradation; pentose phosphate pathway; D-glyceraldehyde 3-phosphate and beta-D-fructose 6-phosphate from D-ribose 5-phosphate and D-xylulose 5-phosphate (non-oxidative stage): step 2/3.</text>
</comment>
<evidence type="ECO:0000259" key="14">
    <source>
        <dbReference type="PROSITE" id="PS51858"/>
    </source>
</evidence>
<gene>
    <name evidence="15" type="primary">tal</name>
    <name evidence="15" type="ORF">RSOLAG22IIIB_11731</name>
</gene>
<dbReference type="PANTHER" id="PTHR10683:SF18">
    <property type="entry name" value="TRANSALDOLASE"/>
    <property type="match status" value="1"/>
</dbReference>
<dbReference type="PROSITE" id="PS51858">
    <property type="entry name" value="PPPDE"/>
    <property type="match status" value="1"/>
</dbReference>
<evidence type="ECO:0000259" key="13">
    <source>
        <dbReference type="PROSITE" id="PS51396"/>
    </source>
</evidence>
<dbReference type="PROSITE" id="PS51352">
    <property type="entry name" value="THIOREDOXIN_2"/>
    <property type="match status" value="1"/>
</dbReference>
<dbReference type="InterPro" id="IPR013766">
    <property type="entry name" value="Thioredoxin_domain"/>
</dbReference>
<dbReference type="SUPFAM" id="SSF52833">
    <property type="entry name" value="Thioredoxin-like"/>
    <property type="match status" value="1"/>
</dbReference>
<feature type="region of interest" description="Disordered" evidence="11">
    <location>
        <begin position="478"/>
        <end position="502"/>
    </location>
</feature>
<dbReference type="SUPFAM" id="SSF51569">
    <property type="entry name" value="Aldolase"/>
    <property type="match status" value="1"/>
</dbReference>
<keyword evidence="16" id="KW-1185">Reference proteome</keyword>
<sequence length="935" mass="101206">MSSSLDQLKASGTTVVSDTGDFNSIKDYKPQDATTNPSLILAAAGKYGKIIDDAVKEAKGSGLTGNELVEAAMNNVIVAFGTEILKIVPGRVSTEVDARLSFDKEATIAKARQLIKLYSEKLGSEETAKKRVLIKIASTWEGIQAARQLEKEGIHCNLTLLFGFGQAVACAEAGVTLISPFVGRILDWHKKNAGGKEVNYEGQNDPGVQSVTKIFNYYKQHGYKTIVMGASFRNTGEIRALAGVDFLTISPNLLEELKESTEPVPKILNAETAAQGAPIPKRRWPLRNCTRAFTSLLRTARPSRKSSARSLVLREGLDALVRVMTPAPVNDSIPSKMSRVQLYVYDLSGGLAKALSMQMTGKQIDGIWHTSVVVFGKEIFYGQGISMTAPGRSHHGKPMQIIEFGDTAIDEETFNEYLSEIREHYTADKYHLLDFNCNSFTNDVIGFLTGQHIPSWIRDLPADFLSTPFGASMRPMIDNMFRRPTPGATPPPGTPQTTAPAPDISNLLLQAVAQRATSSGSNQPSTTDPASSTITAPVHIATNPPSLDSLIKSHKVSLIFFTSSTCGPCRMIEPAFEDLAREKAGPDIVFIKVSLDVPGAAEVADGEKIDELKGADRGELKTRVDLLLYQAFPPHPHLSLKLPALRGLSTQAIVYDQVPDLAKLLAKLQTTATTFGLADYPSIAAMVHATRAPGADAINDQVASGFAKASDAFVAVALPQDLFPLLDLWRIALLDRNFATKCVLGDYGLANMITKVSEHVEKLGGATPKALALTSLRLQSNISSNPALLRYLMNERALRSNFTQIAVSGLLHEDVGVRTAASTLVFNLGTHLQRSRRTSPTRPDNVEDGDWEVEVVTAVLEGLSRESDLGIVRRLVSAFGFFVMLSPSFLEQTGPLLEVLEAKSTLEAVANTSHIADVIKLVKECVLLCDTPNSL</sequence>
<dbReference type="CDD" id="cd00957">
    <property type="entry name" value="Transaldolase_TalAB"/>
    <property type="match status" value="1"/>
</dbReference>
<dbReference type="Gene3D" id="3.40.30.10">
    <property type="entry name" value="Glutaredoxin"/>
    <property type="match status" value="1"/>
</dbReference>
<dbReference type="GO" id="GO:0006508">
    <property type="term" value="P:proteolysis"/>
    <property type="evidence" value="ECO:0007669"/>
    <property type="project" value="UniProtKB-KW"/>
</dbReference>
<dbReference type="InterPro" id="IPR008580">
    <property type="entry name" value="PPPDE_dom"/>
</dbReference>
<keyword evidence="5" id="KW-0645">Protease</keyword>
<dbReference type="Proteomes" id="UP000044841">
    <property type="component" value="Unassembled WGS sequence"/>
</dbReference>
<dbReference type="Pfam" id="PF00923">
    <property type="entry name" value="TAL_FSA"/>
    <property type="match status" value="1"/>
</dbReference>